<keyword evidence="2" id="KW-1185">Reference proteome</keyword>
<dbReference type="AlphaFoldDB" id="A0A4U5NCN0"/>
<sequence>MVLVRSNKSNLLYFFTCELQFALQSYLIKYVTKMDELLLLYQLLCNLRKFTRVKVARNIVRIYSKTCRKFIENCLLIKSMIGSIFYSVAL</sequence>
<organism evidence="1 2">
    <name type="scientific">Steinernema carpocapsae</name>
    <name type="common">Entomopathogenic nematode</name>
    <dbReference type="NCBI Taxonomy" id="34508"/>
    <lineage>
        <taxon>Eukaryota</taxon>
        <taxon>Metazoa</taxon>
        <taxon>Ecdysozoa</taxon>
        <taxon>Nematoda</taxon>
        <taxon>Chromadorea</taxon>
        <taxon>Rhabditida</taxon>
        <taxon>Tylenchina</taxon>
        <taxon>Panagrolaimomorpha</taxon>
        <taxon>Strongyloidoidea</taxon>
        <taxon>Steinernematidae</taxon>
        <taxon>Steinernema</taxon>
    </lineage>
</organism>
<dbReference type="EMBL" id="AZBU02000004">
    <property type="protein sequence ID" value="TKR80424.1"/>
    <property type="molecule type" value="Genomic_DNA"/>
</dbReference>
<evidence type="ECO:0000313" key="2">
    <source>
        <dbReference type="Proteomes" id="UP000298663"/>
    </source>
</evidence>
<evidence type="ECO:0000313" key="1">
    <source>
        <dbReference type="EMBL" id="TKR80424.1"/>
    </source>
</evidence>
<reference evidence="1 2" key="1">
    <citation type="journal article" date="2015" name="Genome Biol.">
        <title>Comparative genomics of Steinernema reveals deeply conserved gene regulatory networks.</title>
        <authorList>
            <person name="Dillman A.R."/>
            <person name="Macchietto M."/>
            <person name="Porter C.F."/>
            <person name="Rogers A."/>
            <person name="Williams B."/>
            <person name="Antoshechkin I."/>
            <person name="Lee M.M."/>
            <person name="Goodwin Z."/>
            <person name="Lu X."/>
            <person name="Lewis E.E."/>
            <person name="Goodrich-Blair H."/>
            <person name="Stock S.P."/>
            <person name="Adams B.J."/>
            <person name="Sternberg P.W."/>
            <person name="Mortazavi A."/>
        </authorList>
    </citation>
    <scope>NUCLEOTIDE SEQUENCE [LARGE SCALE GENOMIC DNA]</scope>
    <source>
        <strain evidence="1 2">ALL</strain>
    </source>
</reference>
<name>A0A4U5NCN0_STECR</name>
<comment type="caution">
    <text evidence="1">The sequence shown here is derived from an EMBL/GenBank/DDBJ whole genome shotgun (WGS) entry which is preliminary data.</text>
</comment>
<gene>
    <name evidence="1" type="ORF">L596_014498</name>
</gene>
<proteinExistence type="predicted"/>
<accession>A0A4U5NCN0</accession>
<dbReference type="Proteomes" id="UP000298663">
    <property type="component" value="Unassembled WGS sequence"/>
</dbReference>
<protein>
    <submittedName>
        <fullName evidence="1">Uncharacterized protein</fullName>
    </submittedName>
</protein>
<reference evidence="1 2" key="2">
    <citation type="journal article" date="2019" name="G3 (Bethesda)">
        <title>Hybrid Assembly of the Genome of the Entomopathogenic Nematode Steinernema carpocapsae Identifies the X-Chromosome.</title>
        <authorList>
            <person name="Serra L."/>
            <person name="Macchietto M."/>
            <person name="Macias-Munoz A."/>
            <person name="McGill C.J."/>
            <person name="Rodriguez I.M."/>
            <person name="Rodriguez B."/>
            <person name="Murad R."/>
            <person name="Mortazavi A."/>
        </authorList>
    </citation>
    <scope>NUCLEOTIDE SEQUENCE [LARGE SCALE GENOMIC DNA]</scope>
    <source>
        <strain evidence="1 2">ALL</strain>
    </source>
</reference>